<feature type="transmembrane region" description="Helical" evidence="6">
    <location>
        <begin position="59"/>
        <end position="76"/>
    </location>
</feature>
<dbReference type="Proteomes" id="UP000306416">
    <property type="component" value="Unassembled WGS sequence"/>
</dbReference>
<dbReference type="CDD" id="cd06581">
    <property type="entry name" value="TM_PBP1_LivM_like"/>
    <property type="match status" value="1"/>
</dbReference>
<keyword evidence="8" id="KW-1185">Reference proteome</keyword>
<comment type="caution">
    <text evidence="7">The sequence shown here is derived from an EMBL/GenBank/DDBJ whole genome shotgun (WGS) entry which is preliminary data.</text>
</comment>
<dbReference type="PANTHER" id="PTHR30482">
    <property type="entry name" value="HIGH-AFFINITY BRANCHED-CHAIN AMINO ACID TRANSPORT SYSTEM PERMEASE"/>
    <property type="match status" value="1"/>
</dbReference>
<feature type="transmembrane region" description="Helical" evidence="6">
    <location>
        <begin position="243"/>
        <end position="268"/>
    </location>
</feature>
<dbReference type="Pfam" id="PF02653">
    <property type="entry name" value="BPD_transp_2"/>
    <property type="match status" value="1"/>
</dbReference>
<organism evidence="7 8">
    <name type="scientific">Geomonas terrae</name>
    <dbReference type="NCBI Taxonomy" id="2562681"/>
    <lineage>
        <taxon>Bacteria</taxon>
        <taxon>Pseudomonadati</taxon>
        <taxon>Thermodesulfobacteriota</taxon>
        <taxon>Desulfuromonadia</taxon>
        <taxon>Geobacterales</taxon>
        <taxon>Geobacteraceae</taxon>
        <taxon>Geomonas</taxon>
    </lineage>
</organism>
<keyword evidence="3 6" id="KW-0812">Transmembrane</keyword>
<feature type="transmembrane region" description="Helical" evidence="6">
    <location>
        <begin position="82"/>
        <end position="102"/>
    </location>
</feature>
<evidence type="ECO:0000256" key="3">
    <source>
        <dbReference type="ARBA" id="ARBA00022692"/>
    </source>
</evidence>
<evidence type="ECO:0000256" key="1">
    <source>
        <dbReference type="ARBA" id="ARBA00004651"/>
    </source>
</evidence>
<feature type="transmembrane region" description="Helical" evidence="6">
    <location>
        <begin position="109"/>
        <end position="125"/>
    </location>
</feature>
<evidence type="ECO:0000256" key="2">
    <source>
        <dbReference type="ARBA" id="ARBA00022475"/>
    </source>
</evidence>
<dbReference type="GO" id="GO:0015658">
    <property type="term" value="F:branched-chain amino acid transmembrane transporter activity"/>
    <property type="evidence" value="ECO:0007669"/>
    <property type="project" value="InterPro"/>
</dbReference>
<evidence type="ECO:0000256" key="4">
    <source>
        <dbReference type="ARBA" id="ARBA00022989"/>
    </source>
</evidence>
<proteinExistence type="predicted"/>
<gene>
    <name evidence="7" type="ORF">E4633_09140</name>
</gene>
<name>A0A4S1CG06_9BACT</name>
<evidence type="ECO:0000256" key="5">
    <source>
        <dbReference type="ARBA" id="ARBA00023136"/>
    </source>
</evidence>
<evidence type="ECO:0000313" key="8">
    <source>
        <dbReference type="Proteomes" id="UP000306416"/>
    </source>
</evidence>
<dbReference type="RefSeq" id="WP_135869936.1">
    <property type="nucleotide sequence ID" value="NZ_SRSC01000002.1"/>
</dbReference>
<dbReference type="EMBL" id="SRSC01000002">
    <property type="protein sequence ID" value="TGU72459.1"/>
    <property type="molecule type" value="Genomic_DNA"/>
</dbReference>
<feature type="transmembrane region" description="Helical" evidence="6">
    <location>
        <begin position="33"/>
        <end position="52"/>
    </location>
</feature>
<dbReference type="InterPro" id="IPR043428">
    <property type="entry name" value="LivM-like"/>
</dbReference>
<feature type="transmembrane region" description="Helical" evidence="6">
    <location>
        <begin position="158"/>
        <end position="176"/>
    </location>
</feature>
<keyword evidence="5 6" id="KW-0472">Membrane</keyword>
<accession>A0A4S1CG06</accession>
<reference evidence="7 8" key="1">
    <citation type="submission" date="2019-04" db="EMBL/GenBank/DDBJ databases">
        <title>Geobacter oryzae sp. nov., ferric-reducing bacteria isolated from paddy soil.</title>
        <authorList>
            <person name="Xu Z."/>
            <person name="Masuda Y."/>
            <person name="Itoh H."/>
            <person name="Senoo K."/>
        </authorList>
    </citation>
    <scope>NUCLEOTIDE SEQUENCE [LARGE SCALE GENOMIC DNA]</scope>
    <source>
        <strain evidence="7 8">Red111</strain>
    </source>
</reference>
<feature type="transmembrane region" description="Helical" evidence="6">
    <location>
        <begin position="208"/>
        <end position="231"/>
    </location>
</feature>
<dbReference type="PANTHER" id="PTHR30482:SF18">
    <property type="entry name" value="BRANCHED AMINO ACID TRANSPORT SYSTEM PERMEASE"/>
    <property type="match status" value="1"/>
</dbReference>
<evidence type="ECO:0000313" key="7">
    <source>
        <dbReference type="EMBL" id="TGU72459.1"/>
    </source>
</evidence>
<keyword evidence="4 6" id="KW-1133">Transmembrane helix</keyword>
<protein>
    <submittedName>
        <fullName evidence="7">Branched-chain amino acid ABC transporter permease</fullName>
    </submittedName>
</protein>
<dbReference type="InterPro" id="IPR001851">
    <property type="entry name" value="ABC_transp_permease"/>
</dbReference>
<feature type="transmembrane region" description="Helical" evidence="6">
    <location>
        <begin position="280"/>
        <end position="306"/>
    </location>
</feature>
<evidence type="ECO:0000256" key="6">
    <source>
        <dbReference type="SAM" id="Phobius"/>
    </source>
</evidence>
<sequence>MRSDRIKFLVFALVVLLLPLPLSGGYLTNVLIFVGINGVLALGLNLLLGYAGQISLGQAAFFGLGAYGSGVLTTQFGFNPWVAMVVVALCVALFAFALGFPVLRLKGHYLAMATLGVGVIANIAFNETVDLTGGPSGLSGIPNLAIGTLTFDSDLKNYYLVWCFALGMILLSLNLVNSRFGRALRAIHDSEVAARVMGVNARLMKVQVFTLSAVMSAIMGSLYCHVMTFISPTSFGFSFSVEILTMVVIGGLGSVYGSILGALLLTLLPEMLRTFQDYDIIVYGLLLVTMTIYMPGGLVEGIPAFFRLIMPTKKGTEVGNA</sequence>
<dbReference type="GO" id="GO:0005886">
    <property type="term" value="C:plasma membrane"/>
    <property type="evidence" value="ECO:0007669"/>
    <property type="project" value="UniProtKB-SubCell"/>
</dbReference>
<comment type="subcellular location">
    <subcellularLocation>
        <location evidence="1">Cell membrane</location>
        <topology evidence="1">Multi-pass membrane protein</topology>
    </subcellularLocation>
</comment>
<keyword evidence="2" id="KW-1003">Cell membrane</keyword>
<dbReference type="AlphaFoldDB" id="A0A4S1CG06"/>